<feature type="region of interest" description="Disordered" evidence="3">
    <location>
        <begin position="287"/>
        <end position="321"/>
    </location>
</feature>
<feature type="compositionally biased region" description="Acidic residues" evidence="3">
    <location>
        <begin position="287"/>
        <end position="298"/>
    </location>
</feature>
<dbReference type="RefSeq" id="XP_069200782.1">
    <property type="nucleotide sequence ID" value="XM_069342973.1"/>
</dbReference>
<comment type="caution">
    <text evidence="5">The sequence shown here is derived from an EMBL/GenBank/DDBJ whole genome shotgun (WGS) entry which is preliminary data.</text>
</comment>
<name>A0ABR3PEM0_9PEZI</name>
<dbReference type="Pfam" id="PF22061">
    <property type="entry name" value="CSN7_HB_subdom"/>
    <property type="match status" value="1"/>
</dbReference>
<proteinExistence type="inferred from homology"/>
<feature type="domain" description="PCI" evidence="4">
    <location>
        <begin position="2"/>
        <end position="172"/>
    </location>
</feature>
<dbReference type="PANTHER" id="PTHR15350">
    <property type="entry name" value="COP9 SIGNALOSOME COMPLEX SUBUNIT 7/DENDRITIC CELL PROTEIN GA17"/>
    <property type="match status" value="1"/>
</dbReference>
<evidence type="ECO:0000313" key="5">
    <source>
        <dbReference type="EMBL" id="KAL1304507.1"/>
    </source>
</evidence>
<dbReference type="SMART" id="SM00088">
    <property type="entry name" value="PINT"/>
    <property type="match status" value="1"/>
</dbReference>
<organism evidence="5 6">
    <name type="scientific">Neodothiora populina</name>
    <dbReference type="NCBI Taxonomy" id="2781224"/>
    <lineage>
        <taxon>Eukaryota</taxon>
        <taxon>Fungi</taxon>
        <taxon>Dikarya</taxon>
        <taxon>Ascomycota</taxon>
        <taxon>Pezizomycotina</taxon>
        <taxon>Dothideomycetes</taxon>
        <taxon>Dothideomycetidae</taxon>
        <taxon>Dothideales</taxon>
        <taxon>Dothioraceae</taxon>
        <taxon>Neodothiora</taxon>
    </lineage>
</organism>
<dbReference type="EMBL" id="JBFMKM010000008">
    <property type="protein sequence ID" value="KAL1304507.1"/>
    <property type="molecule type" value="Genomic_DNA"/>
</dbReference>
<comment type="similarity">
    <text evidence="1">Belongs to the CSN7/EIF3M family. CSN7 subfamily.</text>
</comment>
<evidence type="ECO:0000313" key="6">
    <source>
        <dbReference type="Proteomes" id="UP001562354"/>
    </source>
</evidence>
<keyword evidence="2" id="KW-0736">Signalosome</keyword>
<dbReference type="InterPro" id="IPR000717">
    <property type="entry name" value="PCI_dom"/>
</dbReference>
<protein>
    <recommendedName>
        <fullName evidence="4">PCI domain-containing protein</fullName>
    </recommendedName>
</protein>
<dbReference type="GeneID" id="95977197"/>
<feature type="compositionally biased region" description="Low complexity" evidence="3">
    <location>
        <begin position="310"/>
        <end position="321"/>
    </location>
</feature>
<evidence type="ECO:0000259" key="4">
    <source>
        <dbReference type="PROSITE" id="PS50250"/>
    </source>
</evidence>
<evidence type="ECO:0000256" key="1">
    <source>
        <dbReference type="ARBA" id="ARBA00008482"/>
    </source>
</evidence>
<gene>
    <name evidence="5" type="ORF">AAFC00_003496</name>
</gene>
<dbReference type="PROSITE" id="PS50250">
    <property type="entry name" value="PCI"/>
    <property type="match status" value="1"/>
</dbReference>
<evidence type="ECO:0000256" key="2">
    <source>
        <dbReference type="ARBA" id="ARBA00022790"/>
    </source>
</evidence>
<dbReference type="Proteomes" id="UP001562354">
    <property type="component" value="Unassembled WGS sequence"/>
</dbReference>
<keyword evidence="6" id="KW-1185">Reference proteome</keyword>
<accession>A0ABR3PEM0</accession>
<evidence type="ECO:0000256" key="3">
    <source>
        <dbReference type="SAM" id="MobiDB-lite"/>
    </source>
</evidence>
<sequence>MEQSRALNALQPYLALSKSATSSRAAADVITQATSAPNTYVFAELLLTRSIQALKNSDEADPTGIKYSAHHRLLEIFAWGTWADYSSSATTSLPRLNAQQAHKLHILTLLTLAATTTGTSSSSLTYARLITSLSLTSQRDLEKLVTAAVYNSLLSATLDSKAHMVRVSAVAPLRDLAPGSVSQMVGELDAWSQRCDAVLGDLELEIERVRREAAQRRKWHLVRERQIAAAASLTGSAASSSAAAGGGGGSGGAGAKGGFGKSLAHHGSSSAASAAAAAAVAAGDVMDEGGDDIMDVDDGPASGRAKRGSKSGSSGAAARKR</sequence>
<dbReference type="PANTHER" id="PTHR15350:SF5">
    <property type="entry name" value="COP9 SIGNALOSOME COMPLEX SUBUNIT 7"/>
    <property type="match status" value="1"/>
</dbReference>
<dbReference type="InterPro" id="IPR045237">
    <property type="entry name" value="COPS7/eIF3m"/>
</dbReference>
<reference evidence="5 6" key="1">
    <citation type="submission" date="2024-07" db="EMBL/GenBank/DDBJ databases">
        <title>Draft sequence of the Neodothiora populina.</title>
        <authorList>
            <person name="Drown D.D."/>
            <person name="Schuette U.S."/>
            <person name="Buechlein A.B."/>
            <person name="Rusch D.R."/>
            <person name="Winton L.W."/>
            <person name="Adams G.A."/>
        </authorList>
    </citation>
    <scope>NUCLEOTIDE SEQUENCE [LARGE SCALE GENOMIC DNA]</scope>
    <source>
        <strain evidence="5 6">CPC 39397</strain>
    </source>
</reference>